<name>A0A6G0LPG5_9STRA</name>
<sequence length="80" mass="8885">MAELSQLLPILLGLVPFLMERPAAPSSACLFSYQVSAFARISTLTFNLIFNVHSNTPPSKHELRLLRNPNADQPQHALQT</sequence>
<feature type="signal peptide" evidence="2">
    <location>
        <begin position="1"/>
        <end position="25"/>
    </location>
</feature>
<reference evidence="5 6" key="1">
    <citation type="submission" date="2018-09" db="EMBL/GenBank/DDBJ databases">
        <title>Genomic investigation of the strawberry pathogen Phytophthora fragariae indicates pathogenicity is determined by transcriptional variation in three key races.</title>
        <authorList>
            <person name="Adams T.M."/>
            <person name="Armitage A.D."/>
            <person name="Sobczyk M.K."/>
            <person name="Bates H.J."/>
            <person name="Dunwell J.M."/>
            <person name="Nellist C.F."/>
            <person name="Harrison R.J."/>
        </authorList>
    </citation>
    <scope>NUCLEOTIDE SEQUENCE [LARGE SCALE GENOMIC DNA]</scope>
    <source>
        <strain evidence="4 5">BC-23</strain>
        <strain evidence="3 6">ONT-3</strain>
    </source>
</reference>
<evidence type="ECO:0000256" key="1">
    <source>
        <dbReference type="SAM" id="MobiDB-lite"/>
    </source>
</evidence>
<proteinExistence type="predicted"/>
<keyword evidence="2" id="KW-0732">Signal</keyword>
<evidence type="ECO:0000313" key="4">
    <source>
        <dbReference type="EMBL" id="KAE9244408.1"/>
    </source>
</evidence>
<accession>A0A6G0LPG5</accession>
<protein>
    <recommendedName>
        <fullName evidence="7">Secreted protein</fullName>
    </recommendedName>
</protein>
<organism evidence="3 6">
    <name type="scientific">Phytophthora fragariae</name>
    <dbReference type="NCBI Taxonomy" id="53985"/>
    <lineage>
        <taxon>Eukaryota</taxon>
        <taxon>Sar</taxon>
        <taxon>Stramenopiles</taxon>
        <taxon>Oomycota</taxon>
        <taxon>Peronosporomycetes</taxon>
        <taxon>Peronosporales</taxon>
        <taxon>Peronosporaceae</taxon>
        <taxon>Phytophthora</taxon>
    </lineage>
</organism>
<comment type="caution">
    <text evidence="3">The sequence shown here is derived from an EMBL/GenBank/DDBJ whole genome shotgun (WGS) entry which is preliminary data.</text>
</comment>
<dbReference type="Proteomes" id="UP000488956">
    <property type="component" value="Unassembled WGS sequence"/>
</dbReference>
<gene>
    <name evidence="4" type="ORF">PF004_g5692</name>
    <name evidence="3" type="ORF">PF010_g5397</name>
</gene>
<evidence type="ECO:0008006" key="7">
    <source>
        <dbReference type="Google" id="ProtNLM"/>
    </source>
</evidence>
<evidence type="ECO:0000313" key="3">
    <source>
        <dbReference type="EMBL" id="KAE9126090.1"/>
    </source>
</evidence>
<evidence type="ECO:0000256" key="2">
    <source>
        <dbReference type="SAM" id="SignalP"/>
    </source>
</evidence>
<dbReference type="EMBL" id="QXFX01000199">
    <property type="protein sequence ID" value="KAE9126090.1"/>
    <property type="molecule type" value="Genomic_DNA"/>
</dbReference>
<dbReference type="AlphaFoldDB" id="A0A6G0LPG5"/>
<dbReference type="Proteomes" id="UP000476176">
    <property type="component" value="Unassembled WGS sequence"/>
</dbReference>
<feature type="region of interest" description="Disordered" evidence="1">
    <location>
        <begin position="61"/>
        <end position="80"/>
    </location>
</feature>
<feature type="chain" id="PRO_5036174102" description="Secreted protein" evidence="2">
    <location>
        <begin position="26"/>
        <end position="80"/>
    </location>
</feature>
<dbReference type="EMBL" id="QXGC01000218">
    <property type="protein sequence ID" value="KAE9244408.1"/>
    <property type="molecule type" value="Genomic_DNA"/>
</dbReference>
<feature type="compositionally biased region" description="Polar residues" evidence="1">
    <location>
        <begin position="70"/>
        <end position="80"/>
    </location>
</feature>
<evidence type="ECO:0000313" key="5">
    <source>
        <dbReference type="Proteomes" id="UP000476176"/>
    </source>
</evidence>
<evidence type="ECO:0000313" key="6">
    <source>
        <dbReference type="Proteomes" id="UP000488956"/>
    </source>
</evidence>